<sequence length="348" mass="39245">MCIVILSTAHPRYALIVVDNRDEYVLRPTTQPYWWTHGASGSRILSSRDLYRHERGTWMGFNQDGRFAVLTNFRESALDDPDKSHGGVKSRGVIVTEWLGAPPCESLDDFVPRVTDSGTYKGVGGFSLVCGDLREMTKDKGIKAAAIISNRCDRAEQVPRICRARGETTALSNTIYAEPGTWPKVKMGKELMEKAIQEAVEQDLDEEALLQSLLNVLDHDTMAKDPNRTLAEFRDALKTSIFIPAFMDKEAQEAMDDARRRGREQHLPRFETAPSEDDGRRGSDAEPKENFLRGAYGTQRQTVVLVDWDGNVVYKERALWDAHGNELRRGEADVVKRFRIGETTSPRL</sequence>
<feature type="compositionally biased region" description="Basic and acidic residues" evidence="1">
    <location>
        <begin position="253"/>
        <end position="269"/>
    </location>
</feature>
<dbReference type="InParanoid" id="A0A136JJF4"/>
<dbReference type="Proteomes" id="UP000070501">
    <property type="component" value="Unassembled WGS sequence"/>
</dbReference>
<keyword evidence="3" id="KW-1185">Reference proteome</keyword>
<reference evidence="3" key="1">
    <citation type="submission" date="2016-02" db="EMBL/GenBank/DDBJ databases">
        <title>Draft genome sequence of Microdochium bolleyi, a fungal endophyte of beachgrass.</title>
        <authorList>
            <consortium name="DOE Joint Genome Institute"/>
            <person name="David A.S."/>
            <person name="May G."/>
            <person name="Haridas S."/>
            <person name="Lim J."/>
            <person name="Wang M."/>
            <person name="Labutti K."/>
            <person name="Lipzen A."/>
            <person name="Barry K."/>
            <person name="Grigoriev I.V."/>
        </authorList>
    </citation>
    <scope>NUCLEOTIDE SEQUENCE [LARGE SCALE GENOMIC DNA]</scope>
    <source>
        <strain evidence="3">J235TASD1</strain>
    </source>
</reference>
<dbReference type="GO" id="GO:0007030">
    <property type="term" value="P:Golgi organization"/>
    <property type="evidence" value="ECO:0007669"/>
    <property type="project" value="TreeGrafter"/>
</dbReference>
<dbReference type="AlphaFoldDB" id="A0A136JJF4"/>
<name>A0A136JJF4_9PEZI</name>
<dbReference type="PANTHER" id="PTHR17985:SF8">
    <property type="entry name" value="TRANSPORT AND GOLGI ORGANIZATION PROTEIN 2 HOMOLOG"/>
    <property type="match status" value="1"/>
</dbReference>
<organism evidence="2 3">
    <name type="scientific">Microdochium bolleyi</name>
    <dbReference type="NCBI Taxonomy" id="196109"/>
    <lineage>
        <taxon>Eukaryota</taxon>
        <taxon>Fungi</taxon>
        <taxon>Dikarya</taxon>
        <taxon>Ascomycota</taxon>
        <taxon>Pezizomycotina</taxon>
        <taxon>Sordariomycetes</taxon>
        <taxon>Xylariomycetidae</taxon>
        <taxon>Xylariales</taxon>
        <taxon>Microdochiaceae</taxon>
        <taxon>Microdochium</taxon>
    </lineage>
</organism>
<dbReference type="GO" id="GO:0005794">
    <property type="term" value="C:Golgi apparatus"/>
    <property type="evidence" value="ECO:0007669"/>
    <property type="project" value="TreeGrafter"/>
</dbReference>
<feature type="compositionally biased region" description="Basic and acidic residues" evidence="1">
    <location>
        <begin position="277"/>
        <end position="291"/>
    </location>
</feature>
<dbReference type="EMBL" id="KQ964245">
    <property type="protein sequence ID" value="KXJ97280.1"/>
    <property type="molecule type" value="Genomic_DNA"/>
</dbReference>
<feature type="region of interest" description="Disordered" evidence="1">
    <location>
        <begin position="253"/>
        <end position="293"/>
    </location>
</feature>
<protein>
    <submittedName>
        <fullName evidence="2">NRDE protein-domain-containing protein</fullName>
    </submittedName>
</protein>
<dbReference type="FunCoup" id="A0A136JJF4">
    <property type="interactions" value="367"/>
</dbReference>
<dbReference type="InterPro" id="IPR008551">
    <property type="entry name" value="TANGO2"/>
</dbReference>
<dbReference type="GO" id="GO:0009306">
    <property type="term" value="P:protein secretion"/>
    <property type="evidence" value="ECO:0007669"/>
    <property type="project" value="TreeGrafter"/>
</dbReference>
<dbReference type="PANTHER" id="PTHR17985">
    <property type="entry name" value="SER/THR-RICH PROTEIN T10 IN DGCR REGION"/>
    <property type="match status" value="1"/>
</dbReference>
<accession>A0A136JJF4</accession>
<dbReference type="OrthoDB" id="191601at2759"/>
<evidence type="ECO:0000256" key="1">
    <source>
        <dbReference type="SAM" id="MobiDB-lite"/>
    </source>
</evidence>
<proteinExistence type="predicted"/>
<gene>
    <name evidence="2" type="ORF">Micbo1qcDRAFT_156112</name>
</gene>
<dbReference type="Pfam" id="PF05742">
    <property type="entry name" value="TANGO2"/>
    <property type="match status" value="1"/>
</dbReference>
<evidence type="ECO:0000313" key="3">
    <source>
        <dbReference type="Proteomes" id="UP000070501"/>
    </source>
</evidence>
<evidence type="ECO:0000313" key="2">
    <source>
        <dbReference type="EMBL" id="KXJ97280.1"/>
    </source>
</evidence>